<name>B8C751_THAPS</name>
<dbReference type="RefSeq" id="XP_002291832.1">
    <property type="nucleotide sequence ID" value="XM_002291796.1"/>
</dbReference>
<dbReference type="Proteomes" id="UP000001449">
    <property type="component" value="Chromosome 8"/>
</dbReference>
<dbReference type="KEGG" id="tps:THAPSDRAFT_23794"/>
<proteinExistence type="predicted"/>
<reference evidence="2 3" key="2">
    <citation type="journal article" date="2008" name="Nature">
        <title>The Phaeodactylum genome reveals the evolutionary history of diatom genomes.</title>
        <authorList>
            <person name="Bowler C."/>
            <person name="Allen A.E."/>
            <person name="Badger J.H."/>
            <person name="Grimwood J."/>
            <person name="Jabbari K."/>
            <person name="Kuo A."/>
            <person name="Maheswari U."/>
            <person name="Martens C."/>
            <person name="Maumus F."/>
            <person name="Otillar R.P."/>
            <person name="Rayko E."/>
            <person name="Salamov A."/>
            <person name="Vandepoele K."/>
            <person name="Beszteri B."/>
            <person name="Gruber A."/>
            <person name="Heijde M."/>
            <person name="Katinka M."/>
            <person name="Mock T."/>
            <person name="Valentin K."/>
            <person name="Verret F."/>
            <person name="Berges J.A."/>
            <person name="Brownlee C."/>
            <person name="Cadoret J.P."/>
            <person name="Chiovitti A."/>
            <person name="Choi C.J."/>
            <person name="Coesel S."/>
            <person name="De Martino A."/>
            <person name="Detter J.C."/>
            <person name="Durkin C."/>
            <person name="Falciatore A."/>
            <person name="Fournet J."/>
            <person name="Haruta M."/>
            <person name="Huysman M.J."/>
            <person name="Jenkins B.D."/>
            <person name="Jiroutova K."/>
            <person name="Jorgensen R.E."/>
            <person name="Joubert Y."/>
            <person name="Kaplan A."/>
            <person name="Kroger N."/>
            <person name="Kroth P.G."/>
            <person name="La Roche J."/>
            <person name="Lindquist E."/>
            <person name="Lommer M."/>
            <person name="Martin-Jezequel V."/>
            <person name="Lopez P.J."/>
            <person name="Lucas S."/>
            <person name="Mangogna M."/>
            <person name="McGinnis K."/>
            <person name="Medlin L.K."/>
            <person name="Montsant A."/>
            <person name="Oudot-Le Secq M.P."/>
            <person name="Napoli C."/>
            <person name="Obornik M."/>
            <person name="Parker M.S."/>
            <person name="Petit J.L."/>
            <person name="Porcel B.M."/>
            <person name="Poulsen N."/>
            <person name="Robison M."/>
            <person name="Rychlewski L."/>
            <person name="Rynearson T.A."/>
            <person name="Schmutz J."/>
            <person name="Shapiro H."/>
            <person name="Siaut M."/>
            <person name="Stanley M."/>
            <person name="Sussman M.R."/>
            <person name="Taylor A.R."/>
            <person name="Vardi A."/>
            <person name="von Dassow P."/>
            <person name="Vyverman W."/>
            <person name="Willis A."/>
            <person name="Wyrwicz L.S."/>
            <person name="Rokhsar D.S."/>
            <person name="Weissenbach J."/>
            <person name="Armbrust E.V."/>
            <person name="Green B.R."/>
            <person name="Van de Peer Y."/>
            <person name="Grigoriev I.V."/>
        </authorList>
    </citation>
    <scope>NUCLEOTIDE SEQUENCE [LARGE SCALE GENOMIC DNA]</scope>
    <source>
        <strain evidence="2 3">CCMP1335</strain>
    </source>
</reference>
<evidence type="ECO:0000313" key="3">
    <source>
        <dbReference type="Proteomes" id="UP000001449"/>
    </source>
</evidence>
<evidence type="ECO:0000256" key="1">
    <source>
        <dbReference type="SAM" id="MobiDB-lite"/>
    </source>
</evidence>
<reference evidence="2 3" key="1">
    <citation type="journal article" date="2004" name="Science">
        <title>The genome of the diatom Thalassiosira pseudonana: ecology, evolution, and metabolism.</title>
        <authorList>
            <person name="Armbrust E.V."/>
            <person name="Berges J.A."/>
            <person name="Bowler C."/>
            <person name="Green B.R."/>
            <person name="Martinez D."/>
            <person name="Putnam N.H."/>
            <person name="Zhou S."/>
            <person name="Allen A.E."/>
            <person name="Apt K.E."/>
            <person name="Bechner M."/>
            <person name="Brzezinski M.A."/>
            <person name="Chaal B.K."/>
            <person name="Chiovitti A."/>
            <person name="Davis A.K."/>
            <person name="Demarest M.S."/>
            <person name="Detter J.C."/>
            <person name="Glavina T."/>
            <person name="Goodstein D."/>
            <person name="Hadi M.Z."/>
            <person name="Hellsten U."/>
            <person name="Hildebrand M."/>
            <person name="Jenkins B.D."/>
            <person name="Jurka J."/>
            <person name="Kapitonov V.V."/>
            <person name="Kroger N."/>
            <person name="Lau W.W."/>
            <person name="Lane T.W."/>
            <person name="Larimer F.W."/>
            <person name="Lippmeier J.C."/>
            <person name="Lucas S."/>
            <person name="Medina M."/>
            <person name="Montsant A."/>
            <person name="Obornik M."/>
            <person name="Parker M.S."/>
            <person name="Palenik B."/>
            <person name="Pazour G.J."/>
            <person name="Richardson P.M."/>
            <person name="Rynearson T.A."/>
            <person name="Saito M.A."/>
            <person name="Schwartz D.C."/>
            <person name="Thamatrakoln K."/>
            <person name="Valentin K."/>
            <person name="Vardi A."/>
            <person name="Wilkerson F.P."/>
            <person name="Rokhsar D.S."/>
        </authorList>
    </citation>
    <scope>NUCLEOTIDE SEQUENCE [LARGE SCALE GENOMIC DNA]</scope>
    <source>
        <strain evidence="2 3">CCMP1335</strain>
    </source>
</reference>
<gene>
    <name evidence="2" type="ORF">THAPSDRAFT_23794</name>
</gene>
<dbReference type="eggNOG" id="ENOG502QZ29">
    <property type="taxonomic scope" value="Eukaryota"/>
</dbReference>
<organism evidence="2 3">
    <name type="scientific">Thalassiosira pseudonana</name>
    <name type="common">Marine diatom</name>
    <name type="synonym">Cyclotella nana</name>
    <dbReference type="NCBI Taxonomy" id="35128"/>
    <lineage>
        <taxon>Eukaryota</taxon>
        <taxon>Sar</taxon>
        <taxon>Stramenopiles</taxon>
        <taxon>Ochrophyta</taxon>
        <taxon>Bacillariophyta</taxon>
        <taxon>Coscinodiscophyceae</taxon>
        <taxon>Thalassiosirophycidae</taxon>
        <taxon>Thalassiosirales</taxon>
        <taxon>Thalassiosiraceae</taxon>
        <taxon>Thalassiosira</taxon>
    </lineage>
</organism>
<dbReference type="HOGENOM" id="CLU_935358_0_0_1"/>
<feature type="region of interest" description="Disordered" evidence="1">
    <location>
        <begin position="64"/>
        <end position="143"/>
    </location>
</feature>
<keyword evidence="3" id="KW-1185">Reference proteome</keyword>
<protein>
    <submittedName>
        <fullName evidence="2">Uncharacterized protein</fullName>
    </submittedName>
</protein>
<dbReference type="EMBL" id="CM000644">
    <property type="protein sequence ID" value="EED90683.1"/>
    <property type="molecule type" value="Genomic_DNA"/>
</dbReference>
<dbReference type="AlphaFoldDB" id="B8C751"/>
<dbReference type="GeneID" id="7452838"/>
<dbReference type="PaxDb" id="35128-Thaps23794"/>
<feature type="compositionally biased region" description="Low complexity" evidence="1">
    <location>
        <begin position="81"/>
        <end position="107"/>
    </location>
</feature>
<dbReference type="InParanoid" id="B8C751"/>
<sequence>MTISLDHVPTPNNSTNRLRSYRRDAASFLAQNEQLLMRQQSQQDGAPGHHLPLDSPLDEKLVLAHHQQHHPCGSPPRFRPTSSDGCTAGSSSSSTSSTSTSSTATVRCRSRTPSPPHPRSHEAEVKAPRSISPDGTAASSPASALALLHSSSSSSSGKKHVHWSSELVTAVLIRPRTLREDVPSLFYSRMDERRFRREAEEACDETCLDGGRDDVSLSATVDQQDEVEHKGLWSTERERKDYGISKAVVVFGSTTKTYDSTNCCALEAAMSSAATSNPTTLALSFDDAAFWNGLITWS</sequence>
<accession>B8C751</accession>
<evidence type="ECO:0000313" key="2">
    <source>
        <dbReference type="EMBL" id="EED90683.1"/>
    </source>
</evidence>